<proteinExistence type="predicted"/>
<accession>A0A136A3A5</accession>
<dbReference type="Proteomes" id="UP000070299">
    <property type="component" value="Unassembled WGS sequence"/>
</dbReference>
<evidence type="ECO:0000313" key="2">
    <source>
        <dbReference type="EMBL" id="KXI29610.1"/>
    </source>
</evidence>
<organism evidence="2 3">
    <name type="scientific">Paraglaciecola hydrolytica</name>
    <dbReference type="NCBI Taxonomy" id="1799789"/>
    <lineage>
        <taxon>Bacteria</taxon>
        <taxon>Pseudomonadati</taxon>
        <taxon>Pseudomonadota</taxon>
        <taxon>Gammaproteobacteria</taxon>
        <taxon>Alteromonadales</taxon>
        <taxon>Alteromonadaceae</taxon>
        <taxon>Paraglaciecola</taxon>
    </lineage>
</organism>
<dbReference type="RefSeq" id="WP_068372387.1">
    <property type="nucleotide sequence ID" value="NZ_LSNE01000003.1"/>
</dbReference>
<evidence type="ECO:0000256" key="1">
    <source>
        <dbReference type="SAM" id="Phobius"/>
    </source>
</evidence>
<protein>
    <recommendedName>
        <fullName evidence="4">HEAT repeat domain-containing protein</fullName>
    </recommendedName>
</protein>
<keyword evidence="1" id="KW-1133">Transmembrane helix</keyword>
<dbReference type="AlphaFoldDB" id="A0A136A3A5"/>
<comment type="caution">
    <text evidence="2">The sequence shown here is derived from an EMBL/GenBank/DDBJ whole genome shotgun (WGS) entry which is preliminary data.</text>
</comment>
<gene>
    <name evidence="2" type="ORF">AX660_06040</name>
</gene>
<dbReference type="OrthoDB" id="9868230at2"/>
<name>A0A136A3A5_9ALTE</name>
<keyword evidence="3" id="KW-1185">Reference proteome</keyword>
<dbReference type="STRING" id="1799789.AX660_06040"/>
<feature type="transmembrane region" description="Helical" evidence="1">
    <location>
        <begin position="5"/>
        <end position="22"/>
    </location>
</feature>
<keyword evidence="1" id="KW-0812">Transmembrane</keyword>
<keyword evidence="1" id="KW-0472">Membrane</keyword>
<sequence length="205" mass="22443">MELRLVYIVSIFCAGFAVGYFVNEQDEFNGDTVADATLTVPHQAAPTLQKVNPFQLLSSQQNELGEQANPNNSTFKTDNTALSWQENNNLNSPEQNELLNAKLAQIGYLVKDNELDKLASGLGDSSAQVRKQTILGLSDLNSADALQVVGQVLFSDPSAENRMLAVGVLEKHQHLAFVTHFLKHAMQNDTDAQVRQFAATVLGQQ</sequence>
<dbReference type="Pfam" id="PF13646">
    <property type="entry name" value="HEAT_2"/>
    <property type="match status" value="1"/>
</dbReference>
<dbReference type="SUPFAM" id="SSF48371">
    <property type="entry name" value="ARM repeat"/>
    <property type="match status" value="1"/>
</dbReference>
<dbReference type="InterPro" id="IPR016024">
    <property type="entry name" value="ARM-type_fold"/>
</dbReference>
<evidence type="ECO:0000313" key="3">
    <source>
        <dbReference type="Proteomes" id="UP000070299"/>
    </source>
</evidence>
<evidence type="ECO:0008006" key="4">
    <source>
        <dbReference type="Google" id="ProtNLM"/>
    </source>
</evidence>
<reference evidence="3" key="1">
    <citation type="submission" date="2016-02" db="EMBL/GenBank/DDBJ databases">
        <authorList>
            <person name="Schultz-Johansen M."/>
            <person name="Glaring M.A."/>
            <person name="Bech P.K."/>
            <person name="Stougaard P."/>
        </authorList>
    </citation>
    <scope>NUCLEOTIDE SEQUENCE [LARGE SCALE GENOMIC DNA]</scope>
    <source>
        <strain evidence="3">S66</strain>
    </source>
</reference>
<dbReference type="Gene3D" id="1.25.10.10">
    <property type="entry name" value="Leucine-rich Repeat Variant"/>
    <property type="match status" value="1"/>
</dbReference>
<dbReference type="EMBL" id="LSNE01000003">
    <property type="protein sequence ID" value="KXI29610.1"/>
    <property type="molecule type" value="Genomic_DNA"/>
</dbReference>
<dbReference type="InterPro" id="IPR011989">
    <property type="entry name" value="ARM-like"/>
</dbReference>